<comment type="caution">
    <text evidence="5">The sequence shown here is derived from an EMBL/GenBank/DDBJ whole genome shotgun (WGS) entry which is preliminary data.</text>
</comment>
<dbReference type="EMBL" id="JAIPUX010003439">
    <property type="protein sequence ID" value="KAH0620046.1"/>
    <property type="molecule type" value="Genomic_DNA"/>
</dbReference>
<feature type="compositionally biased region" description="Basic and acidic residues" evidence="3">
    <location>
        <begin position="209"/>
        <end position="218"/>
    </location>
</feature>
<dbReference type="Gene3D" id="2.60.40.3120">
    <property type="match status" value="1"/>
</dbReference>
<dbReference type="InterPro" id="IPR040626">
    <property type="entry name" value="Pepdidase_M14_N"/>
</dbReference>
<gene>
    <name evidence="5" type="ORF">JD844_014575</name>
</gene>
<accession>A0ABQ7SRY8</accession>
<dbReference type="PANTHER" id="PTHR12756">
    <property type="entry name" value="CYTOSOLIC CARBOXYPEPTIDASE"/>
    <property type="match status" value="1"/>
</dbReference>
<evidence type="ECO:0000259" key="4">
    <source>
        <dbReference type="Pfam" id="PF18027"/>
    </source>
</evidence>
<comment type="cofactor">
    <cofactor evidence="1">
        <name>Zn(2+)</name>
        <dbReference type="ChEBI" id="CHEBI:29105"/>
    </cofactor>
</comment>
<dbReference type="InterPro" id="IPR050821">
    <property type="entry name" value="Cytosolic_carboxypeptidase"/>
</dbReference>
<evidence type="ECO:0000313" key="6">
    <source>
        <dbReference type="Proteomes" id="UP000826234"/>
    </source>
</evidence>
<keyword evidence="6" id="KW-1185">Reference proteome</keyword>
<evidence type="ECO:0000256" key="3">
    <source>
        <dbReference type="SAM" id="MobiDB-lite"/>
    </source>
</evidence>
<evidence type="ECO:0000313" key="5">
    <source>
        <dbReference type="EMBL" id="KAH0620046.1"/>
    </source>
</evidence>
<reference evidence="5 6" key="1">
    <citation type="journal article" date="2022" name="Gigascience">
        <title>A chromosome-level genome assembly and annotation of the desert horned lizard, Phrynosoma platyrhinos, provides insight into chromosomal rearrangements among reptiles.</title>
        <authorList>
            <person name="Koochekian N."/>
            <person name="Ascanio A."/>
            <person name="Farleigh K."/>
            <person name="Card D.C."/>
            <person name="Schield D.R."/>
            <person name="Castoe T.A."/>
            <person name="Jezkova T."/>
        </authorList>
    </citation>
    <scope>NUCLEOTIDE SEQUENCE [LARGE SCALE GENOMIC DNA]</scope>
    <source>
        <strain evidence="5">NK-2021</strain>
    </source>
</reference>
<protein>
    <recommendedName>
        <fullName evidence="4">Cytosolic carboxypeptidase N-terminal domain-containing protein</fullName>
    </recommendedName>
</protein>
<evidence type="ECO:0000256" key="1">
    <source>
        <dbReference type="ARBA" id="ARBA00001947"/>
    </source>
</evidence>
<feature type="domain" description="Cytosolic carboxypeptidase N-terminal" evidence="4">
    <location>
        <begin position="349"/>
        <end position="426"/>
    </location>
</feature>
<evidence type="ECO:0000256" key="2">
    <source>
        <dbReference type="ARBA" id="ARBA00022645"/>
    </source>
</evidence>
<name>A0ABQ7SRY8_PHRPL</name>
<dbReference type="PANTHER" id="PTHR12756:SF5">
    <property type="entry name" value="CYTOSOLIC CARBOXYPEPTIDASE 4"/>
    <property type="match status" value="1"/>
</dbReference>
<proteinExistence type="predicted"/>
<dbReference type="Pfam" id="PF18027">
    <property type="entry name" value="Pepdidase_M14_N"/>
    <property type="match status" value="1"/>
</dbReference>
<keyword evidence="2" id="KW-0121">Carboxypeptidase</keyword>
<feature type="region of interest" description="Disordered" evidence="3">
    <location>
        <begin position="190"/>
        <end position="225"/>
    </location>
</feature>
<sequence length="545" mass="63095">METLFTTAQDCLISKNLDPVVNTVTQILRKTYPKMHLPSAALCSSYSFPIPGRTGSLPEEYCVYDVEEEIEKDIDNEDVENKEEDDDLETDVDKLLSKPELDWPESELEQYEAMCPELCCNFLELESESENEINPEDISATLTRSCLHVIPNVASSKHQPEWIERDQITQREKLSQRTSRVLMQNCLKRKKLSQGPRQVNSDESESLEDSFREGEDSSKGCTSTLHPLAKEPLENKRTPTFQGMNSCKSSCQETVETSEVVRKLLERHPGNIPFHNPHYYMARAGCTRSIPDYRVLAFPDLWGHIPPPYSQCLQQRRYGVQRAKIFEDVRRVIQPGDIINRVVFDLDSSRCEYDLILNPDINSSQYHQWFYFEVSAMKTATPYRFNIINCEKPNSQFNFGMQPVMYSVKEALQGRPHWIRVGYDICYYKNHYQNCTAAAVAGAARGKWCYTLTFNIVFPHKEDVCYLAYHYPYTYSAMMGDSSQWTEKKNASFCINHQSPKSPYEIWLCDDSMEENEHIRSIAMHMEKRPHKGAEFNTVIALRNE</sequence>
<keyword evidence="2" id="KW-0378">Hydrolase</keyword>
<dbReference type="Proteomes" id="UP000826234">
    <property type="component" value="Unassembled WGS sequence"/>
</dbReference>
<organism evidence="5 6">
    <name type="scientific">Phrynosoma platyrhinos</name>
    <name type="common">Desert horned lizard</name>
    <dbReference type="NCBI Taxonomy" id="52577"/>
    <lineage>
        <taxon>Eukaryota</taxon>
        <taxon>Metazoa</taxon>
        <taxon>Chordata</taxon>
        <taxon>Craniata</taxon>
        <taxon>Vertebrata</taxon>
        <taxon>Euteleostomi</taxon>
        <taxon>Lepidosauria</taxon>
        <taxon>Squamata</taxon>
        <taxon>Bifurcata</taxon>
        <taxon>Unidentata</taxon>
        <taxon>Episquamata</taxon>
        <taxon>Toxicofera</taxon>
        <taxon>Iguania</taxon>
        <taxon>Phrynosomatidae</taxon>
        <taxon>Phrynosomatinae</taxon>
        <taxon>Phrynosoma</taxon>
    </lineage>
</organism>
<keyword evidence="2" id="KW-0645">Protease</keyword>